<proteinExistence type="predicted"/>
<evidence type="ECO:0000256" key="1">
    <source>
        <dbReference type="SAM" id="MobiDB-lite"/>
    </source>
</evidence>
<evidence type="ECO:0000313" key="2">
    <source>
        <dbReference type="EMBL" id="MCH99798.1"/>
    </source>
</evidence>
<sequence length="144" mass="15638">EALRAGGGKRRNKKEERVNNGRGQSSASVESSLSIDSGSSEQGGVVDTVVPDSQDGGNLEIVLPFDKAVPPSGINLLLPDEDNPLGTPQRDIHLQQEASKLLVVQKSVGFCYDKPDGDVIKELVTDEVRDRAKKSEWEHKQGYQ</sequence>
<dbReference type="EMBL" id="LXQA010041358">
    <property type="protein sequence ID" value="MCH99798.1"/>
    <property type="molecule type" value="Genomic_DNA"/>
</dbReference>
<comment type="caution">
    <text evidence="2">The sequence shown here is derived from an EMBL/GenBank/DDBJ whole genome shotgun (WGS) entry which is preliminary data.</text>
</comment>
<reference evidence="2 3" key="1">
    <citation type="journal article" date="2018" name="Front. Plant Sci.">
        <title>Red Clover (Trifolium pratense) and Zigzag Clover (T. medium) - A Picture of Genomic Similarities and Differences.</title>
        <authorList>
            <person name="Dluhosova J."/>
            <person name="Istvanek J."/>
            <person name="Nedelnik J."/>
            <person name="Repkova J."/>
        </authorList>
    </citation>
    <scope>NUCLEOTIDE SEQUENCE [LARGE SCALE GENOMIC DNA]</scope>
    <source>
        <strain evidence="3">cv. 10/8</strain>
        <tissue evidence="2">Leaf</tissue>
    </source>
</reference>
<name>A0A392NL08_9FABA</name>
<dbReference type="Proteomes" id="UP000265520">
    <property type="component" value="Unassembled WGS sequence"/>
</dbReference>
<feature type="region of interest" description="Disordered" evidence="1">
    <location>
        <begin position="1"/>
        <end position="53"/>
    </location>
</feature>
<accession>A0A392NL08</accession>
<evidence type="ECO:0000313" key="3">
    <source>
        <dbReference type="Proteomes" id="UP000265520"/>
    </source>
</evidence>
<protein>
    <submittedName>
        <fullName evidence="2">Uncharacterized protein</fullName>
    </submittedName>
</protein>
<keyword evidence="3" id="KW-1185">Reference proteome</keyword>
<feature type="non-terminal residue" evidence="2">
    <location>
        <position position="1"/>
    </location>
</feature>
<organism evidence="2 3">
    <name type="scientific">Trifolium medium</name>
    <dbReference type="NCBI Taxonomy" id="97028"/>
    <lineage>
        <taxon>Eukaryota</taxon>
        <taxon>Viridiplantae</taxon>
        <taxon>Streptophyta</taxon>
        <taxon>Embryophyta</taxon>
        <taxon>Tracheophyta</taxon>
        <taxon>Spermatophyta</taxon>
        <taxon>Magnoliopsida</taxon>
        <taxon>eudicotyledons</taxon>
        <taxon>Gunneridae</taxon>
        <taxon>Pentapetalae</taxon>
        <taxon>rosids</taxon>
        <taxon>fabids</taxon>
        <taxon>Fabales</taxon>
        <taxon>Fabaceae</taxon>
        <taxon>Papilionoideae</taxon>
        <taxon>50 kb inversion clade</taxon>
        <taxon>NPAAA clade</taxon>
        <taxon>Hologalegina</taxon>
        <taxon>IRL clade</taxon>
        <taxon>Trifolieae</taxon>
        <taxon>Trifolium</taxon>
    </lineage>
</organism>
<dbReference type="AlphaFoldDB" id="A0A392NL08"/>
<feature type="compositionally biased region" description="Low complexity" evidence="1">
    <location>
        <begin position="28"/>
        <end position="40"/>
    </location>
</feature>